<organism evidence="1 2">
    <name type="scientific">Micropruina glycogenica</name>
    <dbReference type="NCBI Taxonomy" id="75385"/>
    <lineage>
        <taxon>Bacteria</taxon>
        <taxon>Bacillati</taxon>
        <taxon>Actinomycetota</taxon>
        <taxon>Actinomycetes</taxon>
        <taxon>Propionibacteriales</taxon>
        <taxon>Nocardioidaceae</taxon>
        <taxon>Micropruina</taxon>
    </lineage>
</organism>
<sequence length="347" mass="38022">MPLTTEATTVETDRVVFRLTDTDPGMQSVRLWSEVPVAQREFERTDDGWLLEIPHPGAHRVEYLFELSDGLDTVLVTDPTNPLLVEGVFGDHSWLPMPGYAEPAWLDAPRVEGRATPVAFDTADGSVTGELWAPADTWRGTPLPLLISHDGTQMARYGRLTDFIAAAIAGHELPPLRLLLLDPGPDRNARYAANARYAKALVEDIIPAVNDQVTTLGTPVLMGQSLGALAALHAARRHPGTFAGLFLQSGSFFTPEFDPQERGYSRWAEVTGFTSTLYTSPAPERIPSMFVCGTQEENLANNVALAAHLAEIGGDIGWGDVPDGHTWTTWRDLLDPHLTRLLQEAWP</sequence>
<dbReference type="InterPro" id="IPR050583">
    <property type="entry name" value="Mycobacterial_A85_antigen"/>
</dbReference>
<keyword evidence="2" id="KW-1185">Reference proteome</keyword>
<dbReference type="Proteomes" id="UP000238164">
    <property type="component" value="Chromosome 1"/>
</dbReference>
<evidence type="ECO:0000313" key="1">
    <source>
        <dbReference type="EMBL" id="SPD88371.1"/>
    </source>
</evidence>
<dbReference type="KEGG" id="mgg:MPLG2_3341"/>
<accession>A0A2N9JLA9</accession>
<dbReference type="Gene3D" id="3.40.50.1820">
    <property type="entry name" value="alpha/beta hydrolase"/>
    <property type="match status" value="1"/>
</dbReference>
<evidence type="ECO:0000313" key="2">
    <source>
        <dbReference type="Proteomes" id="UP000238164"/>
    </source>
</evidence>
<dbReference type="SUPFAM" id="SSF53474">
    <property type="entry name" value="alpha/beta-Hydrolases"/>
    <property type="match status" value="1"/>
</dbReference>
<dbReference type="EMBL" id="LT985188">
    <property type="protein sequence ID" value="SPD88371.1"/>
    <property type="molecule type" value="Genomic_DNA"/>
</dbReference>
<gene>
    <name evidence="1" type="ORF">MPLG2_3341</name>
</gene>
<protein>
    <submittedName>
        <fullName evidence="1">Putative esterase</fullName>
    </submittedName>
</protein>
<dbReference type="RefSeq" id="WP_231935686.1">
    <property type="nucleotide sequence ID" value="NZ_BAAAGO010000001.1"/>
</dbReference>
<name>A0A2N9JLA9_9ACTN</name>
<dbReference type="InterPro" id="IPR029058">
    <property type="entry name" value="AB_hydrolase_fold"/>
</dbReference>
<dbReference type="InterPro" id="IPR000801">
    <property type="entry name" value="Esterase-like"/>
</dbReference>
<reference evidence="1 2" key="1">
    <citation type="submission" date="2018-02" db="EMBL/GenBank/DDBJ databases">
        <authorList>
            <person name="Cohen D.B."/>
            <person name="Kent A.D."/>
        </authorList>
    </citation>
    <scope>NUCLEOTIDE SEQUENCE [LARGE SCALE GENOMIC DNA]</scope>
    <source>
        <strain evidence="1">1</strain>
    </source>
</reference>
<dbReference type="AlphaFoldDB" id="A0A2N9JLA9"/>
<proteinExistence type="predicted"/>
<dbReference type="PANTHER" id="PTHR48098:SF3">
    <property type="entry name" value="IRON(III) ENTEROBACTIN ESTERASE"/>
    <property type="match status" value="1"/>
</dbReference>
<dbReference type="PANTHER" id="PTHR48098">
    <property type="entry name" value="ENTEROCHELIN ESTERASE-RELATED"/>
    <property type="match status" value="1"/>
</dbReference>
<dbReference type="Pfam" id="PF00756">
    <property type="entry name" value="Esterase"/>
    <property type="match status" value="1"/>
</dbReference>